<sequence>MEFAMWWNFVGRSHEEIVAHRAAWEAGSDQFGRVEGYRGAVSRLPAPELPHVRITPRRHRPQ</sequence>
<evidence type="ECO:0000313" key="1">
    <source>
        <dbReference type="EMBL" id="NIH80639.1"/>
    </source>
</evidence>
<accession>A0ABX0SYC7</accession>
<gene>
    <name evidence="1" type="ORF">FHX46_003169</name>
</gene>
<comment type="caution">
    <text evidence="1">The sequence shown here is derived from an EMBL/GenBank/DDBJ whole genome shotgun (WGS) entry which is preliminary data.</text>
</comment>
<evidence type="ECO:0000313" key="2">
    <source>
        <dbReference type="Proteomes" id="UP000754495"/>
    </source>
</evidence>
<reference evidence="1 2" key="1">
    <citation type="submission" date="2020-03" db="EMBL/GenBank/DDBJ databases">
        <title>Sequencing the genomes of 1000 actinobacteria strains.</title>
        <authorList>
            <person name="Klenk H.-P."/>
        </authorList>
    </citation>
    <scope>NUCLEOTIDE SEQUENCE [LARGE SCALE GENOMIC DNA]</scope>
    <source>
        <strain evidence="1 2">DSM 45668</strain>
    </source>
</reference>
<keyword evidence="2" id="KW-1185">Reference proteome</keyword>
<dbReference type="EMBL" id="JAANOU010000001">
    <property type="protein sequence ID" value="NIH80639.1"/>
    <property type="molecule type" value="Genomic_DNA"/>
</dbReference>
<organism evidence="1 2">
    <name type="scientific">Amycolatopsis viridis</name>
    <dbReference type="NCBI Taxonomy" id="185678"/>
    <lineage>
        <taxon>Bacteria</taxon>
        <taxon>Bacillati</taxon>
        <taxon>Actinomycetota</taxon>
        <taxon>Actinomycetes</taxon>
        <taxon>Pseudonocardiales</taxon>
        <taxon>Pseudonocardiaceae</taxon>
        <taxon>Amycolatopsis</taxon>
    </lineage>
</organism>
<protein>
    <submittedName>
        <fullName evidence="1">Uncharacterized protein</fullName>
    </submittedName>
</protein>
<name>A0ABX0SYC7_9PSEU</name>
<dbReference type="Proteomes" id="UP000754495">
    <property type="component" value="Unassembled WGS sequence"/>
</dbReference>
<proteinExistence type="predicted"/>